<evidence type="ECO:0000313" key="2">
    <source>
        <dbReference type="EMBL" id="AZI57533.1"/>
    </source>
</evidence>
<reference evidence="2 3" key="2">
    <citation type="submission" date="2018-12" db="EMBL/GenBank/DDBJ databases">
        <title>Nakamurella antarcticus sp. nov., isolated from Antarctica South Shetland Islands soil.</title>
        <authorList>
            <person name="Peng F."/>
        </authorList>
    </citation>
    <scope>NUCLEOTIDE SEQUENCE [LARGE SCALE GENOMIC DNA]</scope>
    <source>
        <strain evidence="2 3">S14-144</strain>
    </source>
</reference>
<accession>A0A3G8ZJT8</accession>
<dbReference type="Proteomes" id="UP000268084">
    <property type="component" value="Chromosome"/>
</dbReference>
<evidence type="ECO:0000256" key="1">
    <source>
        <dbReference type="SAM" id="MobiDB-lite"/>
    </source>
</evidence>
<dbReference type="InterPro" id="IPR013381">
    <property type="entry name" value="CRISPR-assoc_prot_Cse1"/>
</dbReference>
<proteinExistence type="predicted"/>
<dbReference type="AlphaFoldDB" id="A0A3G8ZJT8"/>
<evidence type="ECO:0000313" key="3">
    <source>
        <dbReference type="Proteomes" id="UP000268084"/>
    </source>
</evidence>
<name>A0A3G8ZJT8_9ACTN</name>
<gene>
    <name evidence="2" type="ORF">EH165_04525</name>
</gene>
<protein>
    <submittedName>
        <fullName evidence="2">Type I-E CRISPR-associated protein Cse1/CasA</fullName>
    </submittedName>
</protein>
<dbReference type="KEGG" id="nak:EH165_04525"/>
<sequence length="580" mass="62721">MTVATGQGIPVQDTPVDETRDDKKNKADVIVPAEVDFNFALSPWIPVTYLDSTHGQVGLHELFRNAHLINGIKLPNPVELFSVYRILMTIAPVLVYRQSLNSDRPGVSDGRGISRNGFCPNAVDEFFNELAGKFNLTGDNPFMQVNKIDAKANPKFLTLHASAPTASGQFWRTGKYSLTSSDPADLAKSLVTAWFYSPPGNAQQTIDGEAIKSAGSIGFSKTLAGAGRNINQFWRTGSNLAQSVLLNTPDRWVGPGLPAYLDRDAEISGQELSTDPRSVWAAGFSGVSVQFLASKDDPSSVTHVCVGGSVHPHVSFLRDVAQAASKSADLKTKSLGSSFLELARISDPLHLTRQCLNKHKKLVRVFMGGLGLPGHSTHHMREWLKISKGEPEETTRFVASSTSADLQVLLLIGGGTSNGPVYTYASLVAGISAGIENPDTMTEPHRDALVELVCHIIGETEKSSSIVLSVERAAEIIYPPKPPSPGRLAVKSPESTSLKERVMAGFYSSGEQLLDKALADSERGLKVDRELVKQWRLMTARIFDENTAGLNRGRLSTKKYRALNHLLGEAHAAGFAPVSN</sequence>
<dbReference type="RefSeq" id="WP_124798218.1">
    <property type="nucleotide sequence ID" value="NZ_CP034170.1"/>
</dbReference>
<dbReference type="EMBL" id="CP034170">
    <property type="protein sequence ID" value="AZI57533.1"/>
    <property type="molecule type" value="Genomic_DNA"/>
</dbReference>
<dbReference type="OrthoDB" id="3187690at2"/>
<organism evidence="2 3">
    <name type="scientific">Nakamurella antarctica</name>
    <dbReference type="NCBI Taxonomy" id="1902245"/>
    <lineage>
        <taxon>Bacteria</taxon>
        <taxon>Bacillati</taxon>
        <taxon>Actinomycetota</taxon>
        <taxon>Actinomycetes</taxon>
        <taxon>Nakamurellales</taxon>
        <taxon>Nakamurellaceae</taxon>
        <taxon>Nakamurella</taxon>
    </lineage>
</organism>
<keyword evidence="3" id="KW-1185">Reference proteome</keyword>
<reference evidence="2 3" key="1">
    <citation type="submission" date="2018-11" db="EMBL/GenBank/DDBJ databases">
        <authorList>
            <person name="Da X."/>
        </authorList>
    </citation>
    <scope>NUCLEOTIDE SEQUENCE [LARGE SCALE GENOMIC DNA]</scope>
    <source>
        <strain evidence="2 3">S14-144</strain>
    </source>
</reference>
<dbReference type="Pfam" id="PF09481">
    <property type="entry name" value="CRISPR_Cse1"/>
    <property type="match status" value="1"/>
</dbReference>
<feature type="region of interest" description="Disordered" evidence="1">
    <location>
        <begin position="1"/>
        <end position="24"/>
    </location>
</feature>